<evidence type="ECO:0000256" key="2">
    <source>
        <dbReference type="ARBA" id="ARBA00011901"/>
    </source>
</evidence>
<comment type="caution">
    <text evidence="4">The sequence shown here is derived from an EMBL/GenBank/DDBJ whole genome shotgun (WGS) entry which is preliminary data.</text>
</comment>
<dbReference type="PROSITE" id="PS51781">
    <property type="entry name" value="SH3B"/>
    <property type="match status" value="1"/>
</dbReference>
<dbReference type="InterPro" id="IPR007921">
    <property type="entry name" value="CHAP_dom"/>
</dbReference>
<dbReference type="NCBIfam" id="TIGR02594">
    <property type="entry name" value="TIGR02594 family protein"/>
    <property type="match status" value="1"/>
</dbReference>
<dbReference type="GO" id="GO:0008745">
    <property type="term" value="F:N-acetylmuramoyl-L-alanine amidase activity"/>
    <property type="evidence" value="ECO:0007669"/>
    <property type="project" value="UniProtKB-EC"/>
</dbReference>
<organism evidence="4 5">
    <name type="scientific">Zavarzinia aquatilis</name>
    <dbReference type="NCBI Taxonomy" id="2211142"/>
    <lineage>
        <taxon>Bacteria</taxon>
        <taxon>Pseudomonadati</taxon>
        <taxon>Pseudomonadota</taxon>
        <taxon>Alphaproteobacteria</taxon>
        <taxon>Rhodospirillales</taxon>
        <taxon>Zavarziniaceae</taxon>
        <taxon>Zavarzinia</taxon>
    </lineage>
</organism>
<reference evidence="4 5" key="1">
    <citation type="submission" date="2018-05" db="EMBL/GenBank/DDBJ databases">
        <title>Zavarzinia sp. HR-AS.</title>
        <authorList>
            <person name="Lee Y."/>
            <person name="Jeon C.O."/>
        </authorList>
    </citation>
    <scope>NUCLEOTIDE SEQUENCE [LARGE SCALE GENOMIC DNA]</scope>
    <source>
        <strain evidence="4 5">HR-AS</strain>
    </source>
</reference>
<accession>A0A317DXV5</accession>
<name>A0A317DXV5_9PROT</name>
<keyword evidence="5" id="KW-1185">Reference proteome</keyword>
<comment type="catalytic activity">
    <reaction evidence="1">
        <text>Hydrolyzes the link between N-acetylmuramoyl residues and L-amino acid residues in certain cell-wall glycopeptides.</text>
        <dbReference type="EC" id="3.5.1.28"/>
    </reaction>
</comment>
<evidence type="ECO:0000313" key="4">
    <source>
        <dbReference type="EMBL" id="PWR19312.1"/>
    </source>
</evidence>
<dbReference type="RefSeq" id="WP_109907511.1">
    <property type="nucleotide sequence ID" value="NZ_QGLE01000012.1"/>
</dbReference>
<evidence type="ECO:0000313" key="5">
    <source>
        <dbReference type="Proteomes" id="UP000245461"/>
    </source>
</evidence>
<evidence type="ECO:0000259" key="3">
    <source>
        <dbReference type="PROSITE" id="PS51781"/>
    </source>
</evidence>
<feature type="domain" description="SH3b" evidence="3">
    <location>
        <begin position="230"/>
        <end position="296"/>
    </location>
</feature>
<dbReference type="Pfam" id="PF08924">
    <property type="entry name" value="Rv2525c_GlyHyd-like"/>
    <property type="match status" value="1"/>
</dbReference>
<dbReference type="InterPro" id="IPR003646">
    <property type="entry name" value="SH3-like_bac-type"/>
</dbReference>
<dbReference type="Pfam" id="PF05257">
    <property type="entry name" value="CHAP"/>
    <property type="match status" value="1"/>
</dbReference>
<proteinExistence type="predicted"/>
<dbReference type="InterPro" id="IPR013423">
    <property type="entry name" value="CHP02594"/>
</dbReference>
<dbReference type="Gene3D" id="2.30.30.40">
    <property type="entry name" value="SH3 Domains"/>
    <property type="match status" value="1"/>
</dbReference>
<dbReference type="SMART" id="SM00287">
    <property type="entry name" value="SH3b"/>
    <property type="match status" value="1"/>
</dbReference>
<dbReference type="Proteomes" id="UP000245461">
    <property type="component" value="Unassembled WGS sequence"/>
</dbReference>
<dbReference type="SUPFAM" id="SSF54001">
    <property type="entry name" value="Cysteine proteinases"/>
    <property type="match status" value="1"/>
</dbReference>
<dbReference type="Gene3D" id="3.90.1720.10">
    <property type="entry name" value="endopeptidase domain like (from Nostoc punctiforme)"/>
    <property type="match status" value="1"/>
</dbReference>
<dbReference type="InterPro" id="IPR017853">
    <property type="entry name" value="GH"/>
</dbReference>
<dbReference type="AlphaFoldDB" id="A0A317DXV5"/>
<gene>
    <name evidence="4" type="ORF">DKG74_17695</name>
</gene>
<dbReference type="InterPro" id="IPR015020">
    <property type="entry name" value="Rv2525c-like_Glyco_Hydro-like"/>
</dbReference>
<sequence>MVKVVDVATNVGTYAAQIAAAGVTTVIRYYNHRDVNIIGKCLTLPELQRLHAAGLSVAVVFEQRAGAGDETHPQGFIEDFKTGAGTRDANRALALAHNLGQPAGSAIYFAVDHDFARTDEVNQIVAYFKEVADLVRPGYRLGAYGSGHIGFKLFDAGLIDLFWLAGGRKWTRSDEMSRSGRWALWQSSKSLKAPFGGIGYDTNDVNPAFPDFGQFSAAGVQPIEERIPARAVYKVKARDGLRLRSGPSDQSDRITSLPVDTVVYGLSLNGEWLQVDCDGDGLADGYMSINFLSSLSGGLPIAEVAGKRPIDVARAELARDVRENPGDDNNDRIVLYHSSTKGGAAPDETAWCSSFVNYCVEQAGLQGTDSKWAMSWHDTGWGQDVTDAPDVGDIAVFKRRQGGPSGAVLGGHVGFYLSQGDGKINLLGGNQANTIKTSAYPINGMSGPYHYKLLSIRRPPG</sequence>
<dbReference type="SUPFAM" id="SSF51445">
    <property type="entry name" value="(Trans)glycosidases"/>
    <property type="match status" value="1"/>
</dbReference>
<protein>
    <recommendedName>
        <fullName evidence="2">N-acetylmuramoyl-L-alanine amidase</fullName>
        <ecNumber evidence="2">3.5.1.28</ecNumber>
    </recommendedName>
</protein>
<evidence type="ECO:0000256" key="1">
    <source>
        <dbReference type="ARBA" id="ARBA00001561"/>
    </source>
</evidence>
<dbReference type="EMBL" id="QGLE01000012">
    <property type="protein sequence ID" value="PWR19312.1"/>
    <property type="molecule type" value="Genomic_DNA"/>
</dbReference>
<dbReference type="InterPro" id="IPR038765">
    <property type="entry name" value="Papain-like_cys_pep_sf"/>
</dbReference>
<dbReference type="OrthoDB" id="5395100at2"/>
<dbReference type="EC" id="3.5.1.28" evidence="2"/>
<dbReference type="Gene3D" id="3.20.20.80">
    <property type="entry name" value="Glycosidases"/>
    <property type="match status" value="1"/>
</dbReference>